<dbReference type="AlphaFoldDB" id="A0A7S0Y6W0"/>
<accession>A0A7S0Y6W0</accession>
<reference evidence="1" key="1">
    <citation type="submission" date="2021-01" db="EMBL/GenBank/DDBJ databases">
        <authorList>
            <person name="Corre E."/>
            <person name="Pelletier E."/>
            <person name="Niang G."/>
            <person name="Scheremetjew M."/>
            <person name="Finn R."/>
            <person name="Kale V."/>
            <person name="Holt S."/>
            <person name="Cochrane G."/>
            <person name="Meng A."/>
            <person name="Brown T."/>
            <person name="Cohen L."/>
        </authorList>
    </citation>
    <scope>NUCLEOTIDE SEQUENCE</scope>
    <source>
        <strain evidence="1">UNC1205</strain>
    </source>
</reference>
<organism evidence="1">
    <name type="scientific">Pseudo-nitzschia delicatissima</name>
    <dbReference type="NCBI Taxonomy" id="44447"/>
    <lineage>
        <taxon>Eukaryota</taxon>
        <taxon>Sar</taxon>
        <taxon>Stramenopiles</taxon>
        <taxon>Ochrophyta</taxon>
        <taxon>Bacillariophyta</taxon>
        <taxon>Bacillariophyceae</taxon>
        <taxon>Bacillariophycidae</taxon>
        <taxon>Bacillariales</taxon>
        <taxon>Bacillariaceae</taxon>
        <taxon>Pseudo-nitzschia</taxon>
    </lineage>
</organism>
<sequence>MTMSTSQSNSRDTPIVVVKNNDLVTPIDSVQRSKNIPLPLSHKHRTESEMQLCEDMETAEQRDLNMFYRLVNGIRDRQMTLVRENDSSTAAAAFYDPAHALTEAERSLAHIIHTRNAPVEKKNVTSATTSIRINTGRRNNCNNFLSNLHTNLNAGVPLREGHFDSIHPLERPDRESEWFVGGFDSSSNLSSCDQSLHRQQQQHSSANCGFATATNLGIAGAANSTTLYKTPSSSEIAEEGMFDFEL</sequence>
<proteinExistence type="predicted"/>
<gene>
    <name evidence="1" type="ORF">PDEL1432_LOCUS3624</name>
</gene>
<evidence type="ECO:0000313" key="1">
    <source>
        <dbReference type="EMBL" id="CAD8763583.1"/>
    </source>
</evidence>
<protein>
    <submittedName>
        <fullName evidence="1">Uncharacterized protein</fullName>
    </submittedName>
</protein>
<dbReference type="EMBL" id="HBFL01005032">
    <property type="protein sequence ID" value="CAD8763583.1"/>
    <property type="molecule type" value="Transcribed_RNA"/>
</dbReference>
<name>A0A7S0Y6W0_9STRA</name>